<reference evidence="2 3" key="1">
    <citation type="journal article" date="2006" name="Int. J. Syst. Evol. Microbiol.">
        <title>Myroides pelagicus sp. nov., isolated from seawater in Thailand.</title>
        <authorList>
            <person name="Yoon J."/>
            <person name="Maneerat S."/>
            <person name="Kawai F."/>
            <person name="Yokota A."/>
        </authorList>
    </citation>
    <scope>NUCLEOTIDE SEQUENCE [LARGE SCALE GENOMIC DNA]</scope>
    <source>
        <strain evidence="2 3">SM1T</strain>
    </source>
</reference>
<dbReference type="Proteomes" id="UP000488936">
    <property type="component" value="Unassembled WGS sequence"/>
</dbReference>
<evidence type="ECO:0000256" key="1">
    <source>
        <dbReference type="SAM" id="SignalP"/>
    </source>
</evidence>
<protein>
    <submittedName>
        <fullName evidence="2">Uncharacterized protein</fullName>
    </submittedName>
</protein>
<proteinExistence type="predicted"/>
<keyword evidence="3" id="KW-1185">Reference proteome</keyword>
<feature type="chain" id="PRO_5029754426" evidence="1">
    <location>
        <begin position="20"/>
        <end position="664"/>
    </location>
</feature>
<evidence type="ECO:0000313" key="2">
    <source>
        <dbReference type="EMBL" id="MTH30511.1"/>
    </source>
</evidence>
<name>A0A7K1GNU1_9FLAO</name>
<dbReference type="EMBL" id="WMJY01000028">
    <property type="protein sequence ID" value="MTH30511.1"/>
    <property type="molecule type" value="Genomic_DNA"/>
</dbReference>
<feature type="signal peptide" evidence="1">
    <location>
        <begin position="1"/>
        <end position="19"/>
    </location>
</feature>
<sequence>MKKRLLSVACLMGTLAVNAQVGVGTLVPNQSAELAVVSSNRGLLIPNVSLENDTDRKTITAGNVESLLVFNTNATDELTVGYYYWNTNQWKKLLVERDIPGIVINYFQEITEGSDVTNIIKNIVRNTSGNVLYENNVFYHINEQGDKVAIDFKPIVKAHETLTILNYDAQQGLLTYSDEKEQIVTVSIKSAVKSFQTLTKISQDIEKGTITFIDEKGDSTVLELKEIIKANETETTLVKNSSGNYTYTNERNLTTDITVIGDLVDVINNKLDIDLYTTLKKFVDLEESLTKLEYNATTRMLSYTDEDNATHDLDIAQIVKDNQDITRIDAEKSKNIVVSSESNGNVLTYTLAVNTATENDLGVVKPGSGLSIDADGTLAIDVNAIGQPLIGTERIVVTGGDGAVLKDVSLDVNEPALKLQNIGGLLNLNQLHSGQAGDVLLVDQAGDVVWSALNSITTNDLSLTQNVLTSSVNGVISSVDLVGKISKPMIQPLAVTEDKLGARPDQESLVGVVQSDGSVKYQKLSAEGIDSRLLDSANNLLTVNSGENAVLKDVTLTVNQERFELNKIGGKLSVSKIEPGDNNTVLMTNAQGNVEWVSENVINPEITNELALNSNVLTSKVNGIDSSVNLTDQNVASTKNITGNEIIAVTGGEGSSLKDVNLSI</sequence>
<comment type="caution">
    <text evidence="2">The sequence shown here is derived from an EMBL/GenBank/DDBJ whole genome shotgun (WGS) entry which is preliminary data.</text>
</comment>
<feature type="non-terminal residue" evidence="2">
    <location>
        <position position="664"/>
    </location>
</feature>
<accession>A0A7K1GNU1</accession>
<dbReference type="AlphaFoldDB" id="A0A7K1GNU1"/>
<evidence type="ECO:0000313" key="3">
    <source>
        <dbReference type="Proteomes" id="UP000488936"/>
    </source>
</evidence>
<organism evidence="2 3">
    <name type="scientific">Myroides pelagicus</name>
    <dbReference type="NCBI Taxonomy" id="270914"/>
    <lineage>
        <taxon>Bacteria</taxon>
        <taxon>Pseudomonadati</taxon>
        <taxon>Bacteroidota</taxon>
        <taxon>Flavobacteriia</taxon>
        <taxon>Flavobacteriales</taxon>
        <taxon>Flavobacteriaceae</taxon>
        <taxon>Myroides</taxon>
    </lineage>
</organism>
<keyword evidence="1" id="KW-0732">Signal</keyword>
<gene>
    <name evidence="2" type="ORF">GJV77_11445</name>
</gene>